<evidence type="ECO:0000313" key="1">
    <source>
        <dbReference type="EMBL" id="KAJ7561485.1"/>
    </source>
</evidence>
<evidence type="ECO:0000313" key="2">
    <source>
        <dbReference type="Proteomes" id="UP001162992"/>
    </source>
</evidence>
<dbReference type="Proteomes" id="UP001162992">
    <property type="component" value="Chromosome 3"/>
</dbReference>
<organism evidence="1 2">
    <name type="scientific">Diphasiastrum complanatum</name>
    <name type="common">Issler's clubmoss</name>
    <name type="synonym">Lycopodium complanatum</name>
    <dbReference type="NCBI Taxonomy" id="34168"/>
    <lineage>
        <taxon>Eukaryota</taxon>
        <taxon>Viridiplantae</taxon>
        <taxon>Streptophyta</taxon>
        <taxon>Embryophyta</taxon>
        <taxon>Tracheophyta</taxon>
        <taxon>Lycopodiopsida</taxon>
        <taxon>Lycopodiales</taxon>
        <taxon>Lycopodiaceae</taxon>
        <taxon>Lycopodioideae</taxon>
        <taxon>Diphasiastrum</taxon>
    </lineage>
</organism>
<accession>A0ACC2E4Y9</accession>
<reference evidence="2" key="1">
    <citation type="journal article" date="2024" name="Proc. Natl. Acad. Sci. U.S.A.">
        <title>Extraordinary preservation of gene collinearity over three hundred million years revealed in homosporous lycophytes.</title>
        <authorList>
            <person name="Li C."/>
            <person name="Wickell D."/>
            <person name="Kuo L.Y."/>
            <person name="Chen X."/>
            <person name="Nie B."/>
            <person name="Liao X."/>
            <person name="Peng D."/>
            <person name="Ji J."/>
            <person name="Jenkins J."/>
            <person name="Williams M."/>
            <person name="Shu S."/>
            <person name="Plott C."/>
            <person name="Barry K."/>
            <person name="Rajasekar S."/>
            <person name="Grimwood J."/>
            <person name="Han X."/>
            <person name="Sun S."/>
            <person name="Hou Z."/>
            <person name="He W."/>
            <person name="Dai G."/>
            <person name="Sun C."/>
            <person name="Schmutz J."/>
            <person name="Leebens-Mack J.H."/>
            <person name="Li F.W."/>
            <person name="Wang L."/>
        </authorList>
    </citation>
    <scope>NUCLEOTIDE SEQUENCE [LARGE SCALE GENOMIC DNA]</scope>
    <source>
        <strain evidence="2">cv. PW_Plant_1</strain>
    </source>
</reference>
<keyword evidence="2" id="KW-1185">Reference proteome</keyword>
<sequence>MRMMLEIDQKGHLQLASSKRLGKLTSTPYYYGPCHRNHALGSGGHLLDGCQEFDPDCSTTKTCAACGCHRSFHVRVFDDGKLEHTHLMLGSSSSILAASTALVSPSSTLPNSLAPENSCQEIIETEKNVGTSGANICKGRKQCRSRQLRTKACQIWADYLRPLASAEGITVRFCDNKEVCISEMEKGGHALCTTKRKQLKWPENISFVHPKDLTSKELQVFINAYEQGRHQCHLKNCGQPSGSSAITCGLRRVPKRDVDPCKVSTKELRYWLRENDKPIFCIHPKAANQFVNMGKLATMILRSGGKCRFEEANGWDAFVTSCEGMNKPTLSSMERRKCICTIKRLYNKYLMEFVQETLKELGLENDGDMALAEVPEGLSNEDEHYGDDVGHGDANSGADHGLCRAYMGVNHPDGTAAPSTLESSACLQSETETTKHI</sequence>
<proteinExistence type="predicted"/>
<name>A0ACC2E4Y9_DIPCM</name>
<protein>
    <submittedName>
        <fullName evidence="1">Uncharacterized protein</fullName>
    </submittedName>
</protein>
<gene>
    <name evidence="1" type="ORF">O6H91_03G030600</name>
</gene>
<comment type="caution">
    <text evidence="1">The sequence shown here is derived from an EMBL/GenBank/DDBJ whole genome shotgun (WGS) entry which is preliminary data.</text>
</comment>
<dbReference type="EMBL" id="CM055094">
    <property type="protein sequence ID" value="KAJ7561485.1"/>
    <property type="molecule type" value="Genomic_DNA"/>
</dbReference>